<dbReference type="EMBL" id="CCKQ01010228">
    <property type="protein sequence ID" value="CDW81734.1"/>
    <property type="molecule type" value="Genomic_DNA"/>
</dbReference>
<sequence>MSSIDSNDGNISLIKLTYVLEIQIKSGENIRYINDNTDDSNHIEEEDRLISQMMLDLKKQKQQQKQKLQQQIDNEHNDHTVYQDSSGYVSLNIKAANQFATQESPTRNKYKQYQASTLQEITETSIISEHLKPNQKFDYQREVSFKKESTFNIGQYEDYEEIKKRKIDDLKNQVLNEKQNMFSTVQVNNSSHIKESKTPTKDQNKIHQIPSQFEQSNNDKRSSITPSNKTISFISQNQNMTTSFANKSPINAHKSNQNQARAFPKYSPILDKNKPQQSSINQQQIDTKSSNSTRNMFNTVQQIHKTQQPPIRQSDRSQTRPNNQTQTFDQSSRQQQLSNNRLSNQDPHQQQQQYDRSNLLYNNSNTQASTQLSEKTQQIYFKKLQKEVETSIREADKLDKGGLDLEEFKQCFFNLNYLPYINPKFNQDAKGHDKINDYTYQNTTRNLMIQEKEFIYNLWAILNPQNNSFIDNAMLYDVLLLLIYNVKSTIPTTAGFLTEYLENHYLEEQVDINIFENYNSGSSLGIKSTEDHQNESQNLSNLNKYLAYNNMWQVEKIAIEFKQIHANKIAYTQSLRQRSTSPIISLKVGQNNNEVISQNDRKFKPNIINEHIQELTFTPNLSNQTKKLDQKLTQRLLEENQRSGILRRDVSADHISRNSSQNTLIKSLNHQQVNESDNYQSSANLNRYELLFYRHHLAEQKIEKAKENLINKELEECSFKPNILKQSQATGGGSYINMKREANQIFKDLSQKIKNQKQKLEETAKKDKELVECTFKPNILGQTKKIASKQPDKIPKGYYEQINRMRKTAEEKRVFEEKQKKKEVGDNYEKLKSLPIKPPSFIDSKREKKKLLMYVDVNITPTKAGRIGIYEGDNIKDLARNFQKTFQLNNGMLHMLMHQLEQHLLNYKDKHGIVDDNRTTFPKGIEVSSTKSQNTGSRQNTEEQQEDEESSTFDNRKNKKRNKDKGTPGSNAPQINPFNLDSSDKRIDGYDIKNKLNKDLYDEEYEDLNDNIDDNEELIGDMDGDPDSHRLNEYVRQEIMKFDQLERERIEREIGFITSQNHRSNNNLNNYDDSFNNRNVQSLQNY</sequence>
<proteinExistence type="predicted"/>
<feature type="compositionally biased region" description="Basic and acidic residues" evidence="2">
    <location>
        <begin position="192"/>
        <end position="205"/>
    </location>
</feature>
<evidence type="ECO:0000313" key="3">
    <source>
        <dbReference type="EMBL" id="CDW81734.1"/>
    </source>
</evidence>
<evidence type="ECO:0008006" key="5">
    <source>
        <dbReference type="Google" id="ProtNLM"/>
    </source>
</evidence>
<dbReference type="Proteomes" id="UP000039865">
    <property type="component" value="Unassembled WGS sequence"/>
</dbReference>
<keyword evidence="1" id="KW-0175">Coiled coil</keyword>
<organism evidence="3 4">
    <name type="scientific">Stylonychia lemnae</name>
    <name type="common">Ciliate</name>
    <dbReference type="NCBI Taxonomy" id="5949"/>
    <lineage>
        <taxon>Eukaryota</taxon>
        <taxon>Sar</taxon>
        <taxon>Alveolata</taxon>
        <taxon>Ciliophora</taxon>
        <taxon>Intramacronucleata</taxon>
        <taxon>Spirotrichea</taxon>
        <taxon>Stichotrichia</taxon>
        <taxon>Sporadotrichida</taxon>
        <taxon>Oxytrichidae</taxon>
        <taxon>Stylonychinae</taxon>
        <taxon>Stylonychia</taxon>
    </lineage>
</organism>
<feature type="region of interest" description="Disordered" evidence="2">
    <location>
        <begin position="268"/>
        <end position="352"/>
    </location>
</feature>
<feature type="compositionally biased region" description="Low complexity" evidence="2">
    <location>
        <begin position="1062"/>
        <end position="1079"/>
    </location>
</feature>
<evidence type="ECO:0000313" key="4">
    <source>
        <dbReference type="Proteomes" id="UP000039865"/>
    </source>
</evidence>
<dbReference type="AlphaFoldDB" id="A0A078AHL2"/>
<dbReference type="InParanoid" id="A0A078AHL2"/>
<dbReference type="PANTHER" id="PTHR38150:SF1">
    <property type="entry name" value="PFU DOMAIN-CONTAINING PROTEIN"/>
    <property type="match status" value="1"/>
</dbReference>
<keyword evidence="4" id="KW-1185">Reference proteome</keyword>
<dbReference type="OrthoDB" id="273382at2759"/>
<name>A0A078AHL2_STYLE</name>
<feature type="region of interest" description="Disordered" evidence="2">
    <location>
        <begin position="186"/>
        <end position="227"/>
    </location>
</feature>
<feature type="compositionally biased region" description="Polar residues" evidence="2">
    <location>
        <begin position="927"/>
        <end position="939"/>
    </location>
</feature>
<feature type="coiled-coil region" evidence="1">
    <location>
        <begin position="739"/>
        <end position="770"/>
    </location>
</feature>
<gene>
    <name evidence="3" type="primary">Contig15470.g16489</name>
    <name evidence="3" type="ORF">STYLEM_10758</name>
</gene>
<dbReference type="PANTHER" id="PTHR38150">
    <property type="entry name" value="EF-HAND DOMAIN-CONTAINING PROTEIN"/>
    <property type="match status" value="1"/>
</dbReference>
<feature type="coiled-coil region" evidence="1">
    <location>
        <begin position="43"/>
        <end position="78"/>
    </location>
</feature>
<feature type="compositionally biased region" description="Polar residues" evidence="2">
    <location>
        <begin position="319"/>
        <end position="329"/>
    </location>
</feature>
<feature type="compositionally biased region" description="Low complexity" evidence="2">
    <location>
        <begin position="330"/>
        <end position="352"/>
    </location>
</feature>
<protein>
    <recommendedName>
        <fullName evidence="5">EF-hand domain-containing protein</fullName>
    </recommendedName>
</protein>
<evidence type="ECO:0000256" key="2">
    <source>
        <dbReference type="SAM" id="MobiDB-lite"/>
    </source>
</evidence>
<feature type="compositionally biased region" description="Polar residues" evidence="2">
    <location>
        <begin position="968"/>
        <end position="981"/>
    </location>
</feature>
<feature type="region of interest" description="Disordered" evidence="2">
    <location>
        <begin position="1062"/>
        <end position="1086"/>
    </location>
</feature>
<evidence type="ECO:0000256" key="1">
    <source>
        <dbReference type="SAM" id="Coils"/>
    </source>
</evidence>
<reference evidence="3 4" key="1">
    <citation type="submission" date="2014-06" db="EMBL/GenBank/DDBJ databases">
        <authorList>
            <person name="Swart Estienne"/>
        </authorList>
    </citation>
    <scope>NUCLEOTIDE SEQUENCE [LARGE SCALE GENOMIC DNA]</scope>
    <source>
        <strain evidence="3 4">130c</strain>
    </source>
</reference>
<feature type="compositionally biased region" description="Polar residues" evidence="2">
    <location>
        <begin position="275"/>
        <end position="311"/>
    </location>
</feature>
<accession>A0A078AHL2</accession>
<feature type="region of interest" description="Disordered" evidence="2">
    <location>
        <begin position="917"/>
        <end position="987"/>
    </location>
</feature>